<comment type="caution">
    <text evidence="2">The sequence shown here is derived from an EMBL/GenBank/DDBJ whole genome shotgun (WGS) entry which is preliminary data.</text>
</comment>
<dbReference type="Pfam" id="PF07437">
    <property type="entry name" value="YfaZ"/>
    <property type="match status" value="1"/>
</dbReference>
<accession>A0AAP6JDQ4</accession>
<dbReference type="RefSeq" id="WP_346049194.1">
    <property type="nucleotide sequence ID" value="NZ_JAYGII010000001.1"/>
</dbReference>
<name>A0AAP6JDQ4_9GAMM</name>
<dbReference type="AlphaFoldDB" id="A0AAP6JDQ4"/>
<gene>
    <name evidence="2" type="ORF">VCB98_00080</name>
</gene>
<evidence type="ECO:0000313" key="3">
    <source>
        <dbReference type="Proteomes" id="UP001302316"/>
    </source>
</evidence>
<sequence>MPKRLSYILFLALALAAGQASAFTLDLNLSDDAAEFKLAWHKQTGGEALLETQVSWLHEQDNGDLLGLGLHLVDNANPAGGRLDTGLGGRIIAIDTPGPDGVALAVGGYFRWTIPNMNRLGLGGELYVAPSIVSGGDLERHSQWALRGEYQVLRQANIYLGYRRVRPDFGGGSATFESGLHLGMRLNF</sequence>
<proteinExistence type="predicted"/>
<dbReference type="InterPro" id="IPR009998">
    <property type="entry name" value="YfaZ"/>
</dbReference>
<dbReference type="Proteomes" id="UP001302316">
    <property type="component" value="Unassembled WGS sequence"/>
</dbReference>
<protein>
    <submittedName>
        <fullName evidence="2">YfaZ family outer membrane protein</fullName>
    </submittedName>
</protein>
<keyword evidence="1" id="KW-0732">Signal</keyword>
<keyword evidence="3" id="KW-1185">Reference proteome</keyword>
<feature type="chain" id="PRO_5043043811" evidence="1">
    <location>
        <begin position="23"/>
        <end position="188"/>
    </location>
</feature>
<reference evidence="2 3" key="1">
    <citation type="submission" date="2023-12" db="EMBL/GenBank/DDBJ databases">
        <title>Whole-genome sequencing of halo(alkali)philic microorganisms from hypersaline lakes.</title>
        <authorList>
            <person name="Sorokin D.Y."/>
            <person name="Merkel A.Y."/>
            <person name="Messina E."/>
            <person name="Yakimov M."/>
        </authorList>
    </citation>
    <scope>NUCLEOTIDE SEQUENCE [LARGE SCALE GENOMIC DNA]</scope>
    <source>
        <strain evidence="2 3">AB-CW1</strain>
    </source>
</reference>
<feature type="signal peptide" evidence="1">
    <location>
        <begin position="1"/>
        <end position="22"/>
    </location>
</feature>
<dbReference type="EMBL" id="JAYGII010000001">
    <property type="protein sequence ID" value="MEA5444214.1"/>
    <property type="molecule type" value="Genomic_DNA"/>
</dbReference>
<evidence type="ECO:0000256" key="1">
    <source>
        <dbReference type="SAM" id="SignalP"/>
    </source>
</evidence>
<evidence type="ECO:0000313" key="2">
    <source>
        <dbReference type="EMBL" id="MEA5444214.1"/>
    </source>
</evidence>
<organism evidence="2 3">
    <name type="scientific">Natronospira elongata</name>
    <dbReference type="NCBI Taxonomy" id="3110268"/>
    <lineage>
        <taxon>Bacteria</taxon>
        <taxon>Pseudomonadati</taxon>
        <taxon>Pseudomonadota</taxon>
        <taxon>Gammaproteobacteria</taxon>
        <taxon>Natronospirales</taxon>
        <taxon>Natronospiraceae</taxon>
        <taxon>Natronospira</taxon>
    </lineage>
</organism>